<reference evidence="7 8" key="1">
    <citation type="submission" date="2023-03" db="EMBL/GenBank/DDBJ databases">
        <title>Whole genome sequence of the first Corynebacterium rouxii strains isolated in Brazil: a recent member of Corynebacterium diphtheriae complex.</title>
        <authorList>
            <person name="Vieira V."/>
            <person name="Ramos J.N."/>
            <person name="Araujo M.R.B."/>
            <person name="Baio P.V."/>
            <person name="Sant'Anna L.O."/>
            <person name="Veras J.F.C."/>
            <person name="Vieira E.M.D."/>
            <person name="Sousa M.A.B."/>
            <person name="Camargo C.H."/>
            <person name="Sacchi C.T."/>
            <person name="Campos K.R."/>
            <person name="Santos M.B.N."/>
            <person name="Bokermann S."/>
            <person name="Alvim L.B."/>
            <person name="Santos L.S."/>
            <person name="Mattos-Guaraldi A.L."/>
        </authorList>
    </citation>
    <scope>NUCLEOTIDE SEQUENCE [LARGE SCALE GENOMIC DNA]</scope>
    <source>
        <strain evidence="7 8">70862</strain>
    </source>
</reference>
<dbReference type="EC" id="2.1.1.107" evidence="1"/>
<dbReference type="Pfam" id="PF00590">
    <property type="entry name" value="TP_methylase"/>
    <property type="match status" value="1"/>
</dbReference>
<dbReference type="InterPro" id="IPR014777">
    <property type="entry name" value="4pyrrole_Mease_sub1"/>
</dbReference>
<proteinExistence type="predicted"/>
<dbReference type="CDD" id="cd11642">
    <property type="entry name" value="SUMT"/>
    <property type="match status" value="1"/>
</dbReference>
<organism evidence="7 8">
    <name type="scientific">Corynebacterium rouxii</name>
    <dbReference type="NCBI Taxonomy" id="2719119"/>
    <lineage>
        <taxon>Bacteria</taxon>
        <taxon>Bacillati</taxon>
        <taxon>Actinomycetota</taxon>
        <taxon>Actinomycetes</taxon>
        <taxon>Mycobacteriales</taxon>
        <taxon>Corynebacteriaceae</taxon>
        <taxon>Corynebacterium</taxon>
    </lineage>
</organism>
<keyword evidence="8" id="KW-1185">Reference proteome</keyword>
<keyword evidence="2 7" id="KW-0489">Methyltransferase</keyword>
<dbReference type="EMBL" id="JARUHM010000010">
    <property type="protein sequence ID" value="MDT9411262.1"/>
    <property type="molecule type" value="Genomic_DNA"/>
</dbReference>
<name>A0ABU3PN67_9CORY</name>
<evidence type="ECO:0000256" key="2">
    <source>
        <dbReference type="ARBA" id="ARBA00022603"/>
    </source>
</evidence>
<protein>
    <recommendedName>
        <fullName evidence="1">uroporphyrinogen-III C-methyltransferase</fullName>
        <ecNumber evidence="1">2.1.1.107</ecNumber>
    </recommendedName>
</protein>
<evidence type="ECO:0000256" key="1">
    <source>
        <dbReference type="ARBA" id="ARBA00012162"/>
    </source>
</evidence>
<dbReference type="InterPro" id="IPR006366">
    <property type="entry name" value="CobA/CysG_C"/>
</dbReference>
<accession>A0ABU3PN67</accession>
<dbReference type="GO" id="GO:0032259">
    <property type="term" value="P:methylation"/>
    <property type="evidence" value="ECO:0007669"/>
    <property type="project" value="UniProtKB-KW"/>
</dbReference>
<evidence type="ECO:0000313" key="7">
    <source>
        <dbReference type="EMBL" id="MDT9411262.1"/>
    </source>
</evidence>
<dbReference type="PANTHER" id="PTHR45790">
    <property type="entry name" value="SIROHEME SYNTHASE-RELATED"/>
    <property type="match status" value="1"/>
</dbReference>
<dbReference type="NCBIfam" id="NF004790">
    <property type="entry name" value="PRK06136.1"/>
    <property type="match status" value="1"/>
</dbReference>
<evidence type="ECO:0000256" key="3">
    <source>
        <dbReference type="ARBA" id="ARBA00022679"/>
    </source>
</evidence>
<keyword evidence="4" id="KW-0949">S-adenosyl-L-methionine</keyword>
<dbReference type="Gene3D" id="3.40.1010.10">
    <property type="entry name" value="Cobalt-precorrin-4 Transmethylase, Domain 1"/>
    <property type="match status" value="1"/>
</dbReference>
<dbReference type="GO" id="GO:0004851">
    <property type="term" value="F:uroporphyrin-III C-methyltransferase activity"/>
    <property type="evidence" value="ECO:0007669"/>
    <property type="project" value="UniProtKB-EC"/>
</dbReference>
<dbReference type="NCBIfam" id="TIGR01469">
    <property type="entry name" value="cobA_cysG_Cterm"/>
    <property type="match status" value="1"/>
</dbReference>
<keyword evidence="3 7" id="KW-0808">Transferase</keyword>
<keyword evidence="5" id="KW-0627">Porphyrin biosynthesis</keyword>
<dbReference type="Gene3D" id="3.30.950.10">
    <property type="entry name" value="Methyltransferase, Cobalt-precorrin-4 Transmethylase, Domain 2"/>
    <property type="match status" value="1"/>
</dbReference>
<dbReference type="InterPro" id="IPR000878">
    <property type="entry name" value="4pyrrol_Mease"/>
</dbReference>
<feature type="domain" description="Tetrapyrrole methylase" evidence="6">
    <location>
        <begin position="36"/>
        <end position="249"/>
    </location>
</feature>
<sequence>MVYRIMKKFTEISSRNRKLFKLAGMFSSSDSWTAPVSLIGGGPGAWDLITVRGMHRLQHADVILADHLGPASELAQLCDVSTKYIIDVSKLPYGKQVAQSKINELLIEHAQAGKKVARLKGGDPYIFGRGFEELQACAKHGIACEVIPGVTSAVAVPALAGIPITQRGVVHSFTVISGHVPPQHPQSLNDWEALARTGGTLSVIMGVKNAGTIAQALIDAGRGADTPVAVVQEGSTENQKSFKTTLAQLGQAMKDNNIKPPAVYVIGEVAGLET</sequence>
<dbReference type="Proteomes" id="UP001265983">
    <property type="component" value="Unassembled WGS sequence"/>
</dbReference>
<dbReference type="SUPFAM" id="SSF53790">
    <property type="entry name" value="Tetrapyrrole methylase"/>
    <property type="match status" value="1"/>
</dbReference>
<dbReference type="InterPro" id="IPR035996">
    <property type="entry name" value="4pyrrol_Methylase_sf"/>
</dbReference>
<evidence type="ECO:0000259" key="6">
    <source>
        <dbReference type="Pfam" id="PF00590"/>
    </source>
</evidence>
<dbReference type="PANTHER" id="PTHR45790:SF3">
    <property type="entry name" value="S-ADENOSYL-L-METHIONINE-DEPENDENT UROPORPHYRINOGEN III METHYLTRANSFERASE, CHLOROPLASTIC"/>
    <property type="match status" value="1"/>
</dbReference>
<dbReference type="InterPro" id="IPR050161">
    <property type="entry name" value="Siro_Cobalamin_biosynth"/>
</dbReference>
<evidence type="ECO:0000313" key="8">
    <source>
        <dbReference type="Proteomes" id="UP001265983"/>
    </source>
</evidence>
<evidence type="ECO:0000256" key="4">
    <source>
        <dbReference type="ARBA" id="ARBA00022691"/>
    </source>
</evidence>
<evidence type="ECO:0000256" key="5">
    <source>
        <dbReference type="ARBA" id="ARBA00023244"/>
    </source>
</evidence>
<comment type="caution">
    <text evidence="7">The sequence shown here is derived from an EMBL/GenBank/DDBJ whole genome shotgun (WGS) entry which is preliminary data.</text>
</comment>
<dbReference type="RefSeq" id="WP_315644174.1">
    <property type="nucleotide sequence ID" value="NZ_JARUHM010000010.1"/>
</dbReference>
<gene>
    <name evidence="7" type="primary">cobA</name>
    <name evidence="7" type="ORF">P8T80_07710</name>
</gene>
<dbReference type="InterPro" id="IPR014776">
    <property type="entry name" value="4pyrrole_Mease_sub2"/>
</dbReference>